<organism evidence="1">
    <name type="scientific">viral metagenome</name>
    <dbReference type="NCBI Taxonomy" id="1070528"/>
    <lineage>
        <taxon>unclassified sequences</taxon>
        <taxon>metagenomes</taxon>
        <taxon>organismal metagenomes</taxon>
    </lineage>
</organism>
<dbReference type="AlphaFoldDB" id="A0A6C0C5J1"/>
<dbReference type="EMBL" id="MN739334">
    <property type="protein sequence ID" value="QHS99034.1"/>
    <property type="molecule type" value="Genomic_DNA"/>
</dbReference>
<evidence type="ECO:0000313" key="1">
    <source>
        <dbReference type="EMBL" id="QHS99034.1"/>
    </source>
</evidence>
<sequence>MSKYNKHRCLLCKGIGLVKRKEKDKCLYCDKNSLSSCCCCEFKYFIGQYKECSECLGMGEIWVNKTTNKETLVWCLSN</sequence>
<name>A0A6C0C5J1_9ZZZZ</name>
<protein>
    <submittedName>
        <fullName evidence="1">Uncharacterized protein</fullName>
    </submittedName>
</protein>
<proteinExistence type="predicted"/>
<accession>A0A6C0C5J1</accession>
<reference evidence="1" key="1">
    <citation type="journal article" date="2020" name="Nature">
        <title>Giant virus diversity and host interactions through global metagenomics.</title>
        <authorList>
            <person name="Schulz F."/>
            <person name="Roux S."/>
            <person name="Paez-Espino D."/>
            <person name="Jungbluth S."/>
            <person name="Walsh D.A."/>
            <person name="Denef V.J."/>
            <person name="McMahon K.D."/>
            <person name="Konstantinidis K.T."/>
            <person name="Eloe-Fadrosh E.A."/>
            <person name="Kyrpides N.C."/>
            <person name="Woyke T."/>
        </authorList>
    </citation>
    <scope>NUCLEOTIDE SEQUENCE</scope>
    <source>
        <strain evidence="1">GVMAG-M-3300020185-33</strain>
    </source>
</reference>